<feature type="region of interest" description="Disordered" evidence="1">
    <location>
        <begin position="893"/>
        <end position="914"/>
    </location>
</feature>
<sequence>MESKQLIFAKLESFIKKYYTNELLRGSLFFIGLGLFYFLFTSFIEYFLWLQPTGRSILFWLFIIVEFFLLIRFIAIPLFKLFRLQKGLSYEEASFIIGKHFNEVNDKLVNFLQLTNDINQSELLLASIDQKAKGLQPIPFSNAIDLNKNKKYIPLALIPFLIILFFMISGKEEYLAQGIHRVINYNKHFSPPAPFELYIKDSLVTQQNKDFTLTVFSKGKINPDKAVIVIGNEQYFMENTAPGIFQYTFENPLANTQFYIQSNEVISKNYNLRVEAVPAITHFEMLLNYPDYLGKKNELIRGTGNAVIPEGTTITWGIRAQSTKSILMNMNKSLNSFNLRNNNFVLTKKINQNSEYQIVTSNKAIKNFEKLTYSLNIIKDQYPTIKIESTPDSLRISKPYLIGQIADDYGFHNLSIVYFPKDKTHQAKRGTLSFKQGVYDKFIFSFPGSLPIQTGIEYDYYFEISDNDVLHGFKTARTSVFSHRESTEQEKQEEFLQRQNDNINSLSKTLKSQDKQQSELEKLQQVGKEKKELNYKEQQKINDFIKRQKQEEELLKKYAEKIKENLDQFKPTSKDPKKEELEKRLDNVQQDLEKNKKLLDELKELNEKMQHEDLFDKIEKFQQKSKNQSKSLEQLVELTKRYYIEQKAKQLVDKLAKLAAKQEDLSNSKENNEKEQNELNTSFDRIQNELNSLEKENKELKKPLSIPSDEEKQKSIDSDMKNASNELKNKNNSKAIAKQKSATRKMRQMAQSMEKDMQGGDKEQINEDIKMLRQIVDNLLEFSFSEERLMNNFKSMNGSSSSFSKHIKTQQDLKNQFKHVDDSLFAMSLRNPKIGEKVTKEVGNIYYNIDKSIDYFTDNQVARGISSQQYTFASANTLANLLADVLNNMQMSMSASGSGQGSPSPGKGKGSGMQLPDIIMRQEELAKKMSKGNSQKPSSSGTSGSGEGKESGGNKSNNQGGSDSKDGKGKQNTTGENGEGNAQSIIDILKQQQQLRDALEKELNKQGLGTQGQNVLDQMKQLEKQLVTKGFNQQLVQKALNLKYELLKLQEAAQQQNQDSKREGTTNKKEFQNTSSSLPQNLQEYLNSIEILNRQSLPLRSQFNKRIQEYFKQNDKL</sequence>
<accession>A0A246GIW6</accession>
<organism evidence="3 4">
    <name type="scientific">Flavobacterium davisii</name>
    <dbReference type="NCBI Taxonomy" id="2906077"/>
    <lineage>
        <taxon>Bacteria</taxon>
        <taxon>Pseudomonadati</taxon>
        <taxon>Bacteroidota</taxon>
        <taxon>Flavobacteriia</taxon>
        <taxon>Flavobacteriales</taxon>
        <taxon>Flavobacteriaceae</taxon>
        <taxon>Flavobacterium</taxon>
    </lineage>
</organism>
<dbReference type="RefSeq" id="WP_088392356.1">
    <property type="nucleotide sequence ID" value="NZ_MTCZ01000052.1"/>
</dbReference>
<reference evidence="3 4" key="1">
    <citation type="journal article" date="2017" name="Infect. Genet. Evol.">
        <title>Comparative genome analysis of fish pathogen Flavobacterium columnare reveals extensive sequence diversity within the species.</title>
        <authorList>
            <person name="Kayansamruaj P."/>
            <person name="Dong H.T."/>
            <person name="Hirono I."/>
            <person name="Kondo H."/>
            <person name="Senapin S."/>
            <person name="Rodkhum C."/>
        </authorList>
    </citation>
    <scope>NUCLEOTIDE SEQUENCE [LARGE SCALE GENOMIC DNA]</scope>
    <source>
        <strain evidence="3 4">1215</strain>
    </source>
</reference>
<feature type="transmembrane region" description="Helical" evidence="2">
    <location>
        <begin position="152"/>
        <end position="170"/>
    </location>
</feature>
<feature type="region of interest" description="Disordered" evidence="1">
    <location>
        <begin position="695"/>
        <end position="744"/>
    </location>
</feature>
<feature type="compositionally biased region" description="Basic and acidic residues" evidence="1">
    <location>
        <begin position="663"/>
        <end position="677"/>
    </location>
</feature>
<evidence type="ECO:0000256" key="1">
    <source>
        <dbReference type="SAM" id="MobiDB-lite"/>
    </source>
</evidence>
<evidence type="ECO:0000256" key="2">
    <source>
        <dbReference type="SAM" id="Phobius"/>
    </source>
</evidence>
<feature type="compositionally biased region" description="Low complexity" evidence="1">
    <location>
        <begin position="953"/>
        <end position="962"/>
    </location>
</feature>
<feature type="region of interest" description="Disordered" evidence="1">
    <location>
        <begin position="926"/>
        <end position="982"/>
    </location>
</feature>
<protein>
    <recommendedName>
        <fullName evidence="5">ATPase</fullName>
    </recommendedName>
</protein>
<evidence type="ECO:0000313" key="4">
    <source>
        <dbReference type="Proteomes" id="UP000197768"/>
    </source>
</evidence>
<feature type="compositionally biased region" description="Basic and acidic residues" evidence="1">
    <location>
        <begin position="709"/>
        <end position="720"/>
    </location>
</feature>
<name>A0A246GIW6_9FLAO</name>
<feature type="transmembrane region" description="Helical" evidence="2">
    <location>
        <begin position="57"/>
        <end position="79"/>
    </location>
</feature>
<evidence type="ECO:0008006" key="5">
    <source>
        <dbReference type="Google" id="ProtNLM"/>
    </source>
</evidence>
<feature type="compositionally biased region" description="Low complexity" evidence="1">
    <location>
        <begin position="893"/>
        <end position="906"/>
    </location>
</feature>
<feature type="region of interest" description="Disordered" evidence="1">
    <location>
        <begin position="1055"/>
        <end position="1077"/>
    </location>
</feature>
<comment type="caution">
    <text evidence="3">The sequence shown here is derived from an EMBL/GenBank/DDBJ whole genome shotgun (WGS) entry which is preliminary data.</text>
</comment>
<dbReference type="Proteomes" id="UP000197768">
    <property type="component" value="Unassembled WGS sequence"/>
</dbReference>
<proteinExistence type="predicted"/>
<evidence type="ECO:0000313" key="3">
    <source>
        <dbReference type="EMBL" id="OWP84130.1"/>
    </source>
</evidence>
<feature type="region of interest" description="Disordered" evidence="1">
    <location>
        <begin position="663"/>
        <end position="683"/>
    </location>
</feature>
<feature type="compositionally biased region" description="Polar residues" evidence="1">
    <location>
        <begin position="971"/>
        <end position="982"/>
    </location>
</feature>
<feature type="compositionally biased region" description="Polar residues" evidence="1">
    <location>
        <begin position="721"/>
        <end position="734"/>
    </location>
</feature>
<feature type="transmembrane region" description="Helical" evidence="2">
    <location>
        <begin position="26"/>
        <end position="51"/>
    </location>
</feature>
<dbReference type="AlphaFoldDB" id="A0A246GIW6"/>
<feature type="compositionally biased region" description="Low complexity" evidence="1">
    <location>
        <begin position="932"/>
        <end position="942"/>
    </location>
</feature>
<keyword evidence="2" id="KW-0472">Membrane</keyword>
<keyword evidence="2" id="KW-1133">Transmembrane helix</keyword>
<dbReference type="EMBL" id="MTCZ01000052">
    <property type="protein sequence ID" value="OWP84130.1"/>
    <property type="molecule type" value="Genomic_DNA"/>
</dbReference>
<keyword evidence="2" id="KW-0812">Transmembrane</keyword>
<feature type="compositionally biased region" description="Basic and acidic residues" evidence="1">
    <location>
        <begin position="1059"/>
        <end position="1071"/>
    </location>
</feature>
<gene>
    <name evidence="3" type="ORF">BWK59_06890</name>
</gene>